<comment type="caution">
    <text evidence="3">The sequence shown here is derived from an EMBL/GenBank/DDBJ whole genome shotgun (WGS) entry which is preliminary data.</text>
</comment>
<proteinExistence type="predicted"/>
<evidence type="ECO:0000313" key="3">
    <source>
        <dbReference type="EMBL" id="RPF50297.1"/>
    </source>
</evidence>
<dbReference type="Proteomes" id="UP000276443">
    <property type="component" value="Unassembled WGS sequence"/>
</dbReference>
<dbReference type="AlphaFoldDB" id="A0A3N5AZ78"/>
<gene>
    <name evidence="3" type="ORF">EDC24_2732</name>
</gene>
<organism evidence="3 4">
    <name type="scientific">Aquisalibacillus elongatus</name>
    <dbReference type="NCBI Taxonomy" id="485577"/>
    <lineage>
        <taxon>Bacteria</taxon>
        <taxon>Bacillati</taxon>
        <taxon>Bacillota</taxon>
        <taxon>Bacilli</taxon>
        <taxon>Bacillales</taxon>
        <taxon>Bacillaceae</taxon>
        <taxon>Aquisalibacillus</taxon>
    </lineage>
</organism>
<keyword evidence="2" id="KW-1133">Transmembrane helix</keyword>
<evidence type="ECO:0000256" key="2">
    <source>
        <dbReference type="SAM" id="Phobius"/>
    </source>
</evidence>
<protein>
    <submittedName>
        <fullName evidence="3">Uncharacterized protein</fullName>
    </submittedName>
</protein>
<name>A0A3N5AZ78_9BACI</name>
<keyword evidence="4" id="KW-1185">Reference proteome</keyword>
<dbReference type="OrthoDB" id="2390218at2"/>
<sequence length="61" mass="7370">MMEFLYFPENKVEYIPALITLVLFIAFAVIVMKAIMRKAQREREQFESKYPEAKRETKEPR</sequence>
<feature type="region of interest" description="Disordered" evidence="1">
    <location>
        <begin position="42"/>
        <end position="61"/>
    </location>
</feature>
<evidence type="ECO:0000313" key="4">
    <source>
        <dbReference type="Proteomes" id="UP000276443"/>
    </source>
</evidence>
<dbReference type="EMBL" id="RKRF01000013">
    <property type="protein sequence ID" value="RPF50297.1"/>
    <property type="molecule type" value="Genomic_DNA"/>
</dbReference>
<reference evidence="3 4" key="1">
    <citation type="submission" date="2018-11" db="EMBL/GenBank/DDBJ databases">
        <title>Genomic Encyclopedia of Type Strains, Phase IV (KMG-IV): sequencing the most valuable type-strain genomes for metagenomic binning, comparative biology and taxonomic classification.</title>
        <authorList>
            <person name="Goeker M."/>
        </authorList>
    </citation>
    <scope>NUCLEOTIDE SEQUENCE [LARGE SCALE GENOMIC DNA]</scope>
    <source>
        <strain evidence="3 4">DSM 18090</strain>
    </source>
</reference>
<keyword evidence="2" id="KW-0472">Membrane</keyword>
<accession>A0A3N5AZ78</accession>
<evidence type="ECO:0000256" key="1">
    <source>
        <dbReference type="SAM" id="MobiDB-lite"/>
    </source>
</evidence>
<dbReference type="RefSeq" id="WP_124223447.1">
    <property type="nucleotide sequence ID" value="NZ_RKRF01000013.1"/>
</dbReference>
<keyword evidence="2" id="KW-0812">Transmembrane</keyword>
<feature type="transmembrane region" description="Helical" evidence="2">
    <location>
        <begin position="14"/>
        <end position="35"/>
    </location>
</feature>